<proteinExistence type="predicted"/>
<feature type="non-terminal residue" evidence="1">
    <location>
        <position position="1"/>
    </location>
</feature>
<sequence>FYLSTSSPLTSTHIIQCLSNISIISWNEQSGRLWKYSLRPFLLPERNFCSLVNRWKSEDDK</sequence>
<protein>
    <submittedName>
        <fullName evidence="1">Uncharacterized protein</fullName>
    </submittedName>
</protein>
<name>A0A0K2T769_LEPSM</name>
<organism evidence="1">
    <name type="scientific">Lepeophtheirus salmonis</name>
    <name type="common">Salmon louse</name>
    <name type="synonym">Caligus salmonis</name>
    <dbReference type="NCBI Taxonomy" id="72036"/>
    <lineage>
        <taxon>Eukaryota</taxon>
        <taxon>Metazoa</taxon>
        <taxon>Ecdysozoa</taxon>
        <taxon>Arthropoda</taxon>
        <taxon>Crustacea</taxon>
        <taxon>Multicrustacea</taxon>
        <taxon>Hexanauplia</taxon>
        <taxon>Copepoda</taxon>
        <taxon>Siphonostomatoida</taxon>
        <taxon>Caligidae</taxon>
        <taxon>Lepeophtheirus</taxon>
    </lineage>
</organism>
<dbReference type="EMBL" id="HACA01004563">
    <property type="protein sequence ID" value="CDW21924.1"/>
    <property type="molecule type" value="Transcribed_RNA"/>
</dbReference>
<reference evidence="1" key="1">
    <citation type="submission" date="2014-05" db="EMBL/GenBank/DDBJ databases">
        <authorList>
            <person name="Chronopoulou M."/>
        </authorList>
    </citation>
    <scope>NUCLEOTIDE SEQUENCE</scope>
    <source>
        <tissue evidence="1">Whole organism</tissue>
    </source>
</reference>
<evidence type="ECO:0000313" key="1">
    <source>
        <dbReference type="EMBL" id="CDW21924.1"/>
    </source>
</evidence>
<accession>A0A0K2T769</accession>
<dbReference type="AlphaFoldDB" id="A0A0K2T769"/>